<keyword evidence="1" id="KW-0472">Membrane</keyword>
<comment type="caution">
    <text evidence="2">The sequence shown here is derived from an EMBL/GenBank/DDBJ whole genome shotgun (WGS) entry which is preliminary data.</text>
</comment>
<dbReference type="EMBL" id="SOQX01000002">
    <property type="protein sequence ID" value="TDY02592.1"/>
    <property type="molecule type" value="Genomic_DNA"/>
</dbReference>
<evidence type="ECO:0000313" key="3">
    <source>
        <dbReference type="Proteomes" id="UP000294914"/>
    </source>
</evidence>
<dbReference type="RefSeq" id="WP_134081699.1">
    <property type="nucleotide sequence ID" value="NZ_SOQX01000002.1"/>
</dbReference>
<proteinExistence type="predicted"/>
<feature type="transmembrane region" description="Helical" evidence="1">
    <location>
        <begin position="53"/>
        <end position="70"/>
    </location>
</feature>
<name>A0A4R8INW8_9GAMM</name>
<dbReference type="AlphaFoldDB" id="A0A4R8INW8"/>
<keyword evidence="1" id="KW-1133">Transmembrane helix</keyword>
<evidence type="ECO:0000256" key="1">
    <source>
        <dbReference type="SAM" id="Phobius"/>
    </source>
</evidence>
<evidence type="ECO:0000313" key="2">
    <source>
        <dbReference type="EMBL" id="TDY02592.1"/>
    </source>
</evidence>
<protein>
    <submittedName>
        <fullName evidence="2">Uncharacterized protein</fullName>
    </submittedName>
</protein>
<reference evidence="2 3" key="1">
    <citation type="submission" date="2019-03" db="EMBL/GenBank/DDBJ databases">
        <title>Genomic Encyclopedia of Type Strains, Phase IV (KMG-IV): sequencing the most valuable type-strain genomes for metagenomic binning, comparative biology and taxonomic classification.</title>
        <authorList>
            <person name="Goeker M."/>
        </authorList>
    </citation>
    <scope>NUCLEOTIDE SEQUENCE [LARGE SCALE GENOMIC DNA]</scope>
    <source>
        <strain evidence="2 3">DSM 16326</strain>
    </source>
</reference>
<keyword evidence="3" id="KW-1185">Reference proteome</keyword>
<feature type="transmembrane region" description="Helical" evidence="1">
    <location>
        <begin position="6"/>
        <end position="26"/>
    </location>
</feature>
<gene>
    <name evidence="2" type="ORF">EDC23_0967</name>
</gene>
<dbReference type="OrthoDB" id="7064916at2"/>
<organism evidence="2 3">
    <name type="scientific">Thiohalophilus thiocyanatoxydans</name>
    <dbReference type="NCBI Taxonomy" id="381308"/>
    <lineage>
        <taxon>Bacteria</taxon>
        <taxon>Pseudomonadati</taxon>
        <taxon>Pseudomonadota</taxon>
        <taxon>Gammaproteobacteria</taxon>
        <taxon>Thiohalomonadales</taxon>
        <taxon>Thiohalophilaceae</taxon>
        <taxon>Thiohalophilus</taxon>
    </lineage>
</organism>
<accession>A0A4R8INW8</accession>
<sequence>MLYFIISVLVLAGLLFIPVSKLIWVFSVRRLQRKTKTELTQAEIDGQLNRARFLSIFLCLIFSFLFNLQITGLPANG</sequence>
<dbReference type="Proteomes" id="UP000294914">
    <property type="component" value="Unassembled WGS sequence"/>
</dbReference>
<keyword evidence="1" id="KW-0812">Transmembrane</keyword>